<sequence>MILLDPPVWAAHGRVWSHLVSDTSLWELRAFARAAGVPDRGFDLDHYDVPAERHAELRAAGATAVDGRTLARRLTASGLRVAGHERAPAKRDALHRRWRSLWADAPERGEASASSDPFDAAAHDLIERWAQPHRVYHGRLHLAATLDALDALLASAHAARGVGPAQARTARLALWFHDAVHDGVAGRDEERSADLARRLLAPGVEAGRLTPAEHDDVARLVLLTAAHDPAPGDTLGALVSDADLAILAAAPDRYTRYTQQVRAEYADVPEAQFREGRAAVLDQLLGLPTLFRTDAARAVWAPRAGANLRAELAALRARPA</sequence>
<dbReference type="PANTHER" id="PTHR21174">
    <property type="match status" value="1"/>
</dbReference>
<gene>
    <name evidence="2" type="ORF">EV386_3570</name>
</gene>
<dbReference type="GO" id="GO:0016787">
    <property type="term" value="F:hydrolase activity"/>
    <property type="evidence" value="ECO:0007669"/>
    <property type="project" value="UniProtKB-KW"/>
</dbReference>
<dbReference type="Pfam" id="PF13223">
    <property type="entry name" value="DUF4031"/>
    <property type="match status" value="1"/>
</dbReference>
<dbReference type="EMBL" id="SGWX01000001">
    <property type="protein sequence ID" value="RZS63208.1"/>
    <property type="molecule type" value="Genomic_DNA"/>
</dbReference>
<dbReference type="RefSeq" id="WP_423218986.1">
    <property type="nucleotide sequence ID" value="NZ_SGWX01000001.1"/>
</dbReference>
<reference evidence="2 3" key="1">
    <citation type="submission" date="2019-02" db="EMBL/GenBank/DDBJ databases">
        <title>Sequencing the genomes of 1000 actinobacteria strains.</title>
        <authorList>
            <person name="Klenk H.-P."/>
        </authorList>
    </citation>
    <scope>NUCLEOTIDE SEQUENCE [LARGE SCALE GENOMIC DNA]</scope>
    <source>
        <strain evidence="2 3">DSM 16932</strain>
    </source>
</reference>
<dbReference type="InterPro" id="IPR009218">
    <property type="entry name" value="HD_phosphohydro"/>
</dbReference>
<dbReference type="PANTHER" id="PTHR21174:SF0">
    <property type="entry name" value="HD PHOSPHOHYDROLASE FAMILY PROTEIN-RELATED"/>
    <property type="match status" value="1"/>
</dbReference>
<accession>A0A4Q7M914</accession>
<protein>
    <submittedName>
        <fullName evidence="2">Putative metal-dependent HD superfamily phosphohydrolase</fullName>
    </submittedName>
</protein>
<evidence type="ECO:0000313" key="2">
    <source>
        <dbReference type="EMBL" id="RZS63208.1"/>
    </source>
</evidence>
<evidence type="ECO:0000259" key="1">
    <source>
        <dbReference type="Pfam" id="PF13223"/>
    </source>
</evidence>
<proteinExistence type="predicted"/>
<comment type="caution">
    <text evidence="2">The sequence shown here is derived from an EMBL/GenBank/DDBJ whole genome shotgun (WGS) entry which is preliminary data.</text>
</comment>
<dbReference type="AlphaFoldDB" id="A0A4Q7M914"/>
<feature type="domain" description="DUF4031" evidence="1">
    <location>
        <begin position="2"/>
        <end position="76"/>
    </location>
</feature>
<keyword evidence="2" id="KW-0378">Hydrolase</keyword>
<name>A0A4Q7M914_9MICO</name>
<dbReference type="InterPro" id="IPR025109">
    <property type="entry name" value="DUF4031"/>
</dbReference>
<keyword evidence="3" id="KW-1185">Reference proteome</keyword>
<organism evidence="2 3">
    <name type="scientific">Xylanimonas ulmi</name>
    <dbReference type="NCBI Taxonomy" id="228973"/>
    <lineage>
        <taxon>Bacteria</taxon>
        <taxon>Bacillati</taxon>
        <taxon>Actinomycetota</taxon>
        <taxon>Actinomycetes</taxon>
        <taxon>Micrococcales</taxon>
        <taxon>Promicromonosporaceae</taxon>
        <taxon>Xylanimonas</taxon>
    </lineage>
</organism>
<evidence type="ECO:0000313" key="3">
    <source>
        <dbReference type="Proteomes" id="UP000293852"/>
    </source>
</evidence>
<dbReference type="SUPFAM" id="SSF109604">
    <property type="entry name" value="HD-domain/PDEase-like"/>
    <property type="match status" value="1"/>
</dbReference>
<dbReference type="Proteomes" id="UP000293852">
    <property type="component" value="Unassembled WGS sequence"/>
</dbReference>